<dbReference type="OrthoDB" id="3701077at2"/>
<keyword evidence="8" id="KW-1185">Reference proteome</keyword>
<keyword evidence="2 5" id="KW-0812">Transmembrane</keyword>
<dbReference type="STRING" id="1577474.GA0111570_11811"/>
<protein>
    <submittedName>
        <fullName evidence="7">Uncharacterized membrane protein YidH, DUF202 family</fullName>
    </submittedName>
</protein>
<evidence type="ECO:0000256" key="3">
    <source>
        <dbReference type="ARBA" id="ARBA00022989"/>
    </source>
</evidence>
<dbReference type="EMBL" id="FMYF01000018">
    <property type="protein sequence ID" value="SDC07297.1"/>
    <property type="molecule type" value="Genomic_DNA"/>
</dbReference>
<feature type="transmembrane region" description="Helical" evidence="5">
    <location>
        <begin position="21"/>
        <end position="41"/>
    </location>
</feature>
<keyword evidence="3 5" id="KW-1133">Transmembrane helix</keyword>
<comment type="subcellular location">
    <subcellularLocation>
        <location evidence="1">Endomembrane system</location>
        <topology evidence="1">Multi-pass membrane protein</topology>
    </subcellularLocation>
</comment>
<evidence type="ECO:0000313" key="7">
    <source>
        <dbReference type="EMBL" id="SDC07297.1"/>
    </source>
</evidence>
<dbReference type="Proteomes" id="UP000199086">
    <property type="component" value="Unassembled WGS sequence"/>
</dbReference>
<evidence type="ECO:0000256" key="4">
    <source>
        <dbReference type="ARBA" id="ARBA00023136"/>
    </source>
</evidence>
<dbReference type="GO" id="GO:0012505">
    <property type="term" value="C:endomembrane system"/>
    <property type="evidence" value="ECO:0007669"/>
    <property type="project" value="UniProtKB-SubCell"/>
</dbReference>
<dbReference type="InterPro" id="IPR003807">
    <property type="entry name" value="DUF202"/>
</dbReference>
<organism evidence="7 8">
    <name type="scientific">Raineyella antarctica</name>
    <dbReference type="NCBI Taxonomy" id="1577474"/>
    <lineage>
        <taxon>Bacteria</taxon>
        <taxon>Bacillati</taxon>
        <taxon>Actinomycetota</taxon>
        <taxon>Actinomycetes</taxon>
        <taxon>Propionibacteriales</taxon>
        <taxon>Propionibacteriaceae</taxon>
        <taxon>Raineyella</taxon>
    </lineage>
</organism>
<feature type="transmembrane region" description="Helical" evidence="5">
    <location>
        <begin position="47"/>
        <end position="66"/>
    </location>
</feature>
<dbReference type="RefSeq" id="WP_092613822.1">
    <property type="nucleotide sequence ID" value="NZ_FMYF01000018.1"/>
</dbReference>
<feature type="transmembrane region" description="Helical" evidence="5">
    <location>
        <begin position="87"/>
        <end position="109"/>
    </location>
</feature>
<gene>
    <name evidence="7" type="ORF">GA0111570_11811</name>
</gene>
<evidence type="ECO:0000256" key="1">
    <source>
        <dbReference type="ARBA" id="ARBA00004127"/>
    </source>
</evidence>
<evidence type="ECO:0000313" key="8">
    <source>
        <dbReference type="Proteomes" id="UP000199086"/>
    </source>
</evidence>
<keyword evidence="4 5" id="KW-0472">Membrane</keyword>
<evidence type="ECO:0000259" key="6">
    <source>
        <dbReference type="Pfam" id="PF02656"/>
    </source>
</evidence>
<name>A0A1G6ILE1_9ACTN</name>
<evidence type="ECO:0000256" key="5">
    <source>
        <dbReference type="SAM" id="Phobius"/>
    </source>
</evidence>
<evidence type="ECO:0000256" key="2">
    <source>
        <dbReference type="ARBA" id="ARBA00022692"/>
    </source>
</evidence>
<feature type="domain" description="DUF202" evidence="6">
    <location>
        <begin position="10"/>
        <end position="73"/>
    </location>
</feature>
<proteinExistence type="predicted"/>
<sequence>MRSPAPVHDDPGLQPERTQLAWVRTTLSFMAVGLLALRLGVTAGIDVSAIILVIVAVVVLVVANDARRHRRSVHGINQGVVEPATSAVLVVGGGMLLLELITLVLIVGARG</sequence>
<dbReference type="Pfam" id="PF02656">
    <property type="entry name" value="DUF202"/>
    <property type="match status" value="1"/>
</dbReference>
<accession>A0A1G6ILE1</accession>
<reference evidence="7 8" key="1">
    <citation type="submission" date="2016-06" db="EMBL/GenBank/DDBJ databases">
        <authorList>
            <person name="Olsen C.W."/>
            <person name="Carey S."/>
            <person name="Hinshaw L."/>
            <person name="Karasin A.I."/>
        </authorList>
    </citation>
    <scope>NUCLEOTIDE SEQUENCE [LARGE SCALE GENOMIC DNA]</scope>
    <source>
        <strain evidence="7 8">LZ-22</strain>
    </source>
</reference>
<dbReference type="AlphaFoldDB" id="A0A1G6ILE1"/>